<dbReference type="SUPFAM" id="SSF57701">
    <property type="entry name" value="Zn2/Cys6 DNA-binding domain"/>
    <property type="match status" value="1"/>
</dbReference>
<gene>
    <name evidence="5" type="ORF">DB88DRAFT_488371</name>
</gene>
<dbReference type="EMBL" id="JAODAN010000004">
    <property type="protein sequence ID" value="KAK1925231.1"/>
    <property type="molecule type" value="Genomic_DNA"/>
</dbReference>
<protein>
    <submittedName>
        <fullName evidence="5">Fungal-specific transcription factor domain-containing protein</fullName>
    </submittedName>
</protein>
<dbReference type="PROSITE" id="PS00463">
    <property type="entry name" value="ZN2_CY6_FUNGAL_1"/>
    <property type="match status" value="1"/>
</dbReference>
<sequence>MSSVVQESQQSSEAGPSSIVHSPKRSKKSAPRSRKGCLVCRARRIRCDEEHPECARCVKYGAECVYPAKRPFDKEKIDERLKKRHGGATAHPSTPSDPSPSTVQKLFDDAPTSVDALLAMCRATRMGSFFANTSGPPPDYLKAAYADEDEVMCLHHCLSYSLSILVIREDNNPWIKHVMPMFLAPNGTAPTSTEALRYAMLAIGATHLSYLHSRVRTEIEDLHHRVLSQTYRAKSFRLLRSAKSSTETASDAYLAAALALCVNDIFAAETTWREAWAFAVRGIQHRGGCEQILFGRGDPSELQRLLVETACLTDLSVTLSSGEPPRILTAQSGWWERLGKTGPESESFEMTKGIQRRIFRLAIETARLVAERISLDRLDSEPFLRKKHEADLLQLEADLDLWQEEYPTFQMDGRTQTGSLAYWNASNILVQRELRGVSDDRVDGSVTAILDLCVETGDKIEYMNWPLVIASVRLEDNALRDKSRAIMAMFAYQCCEEIKRIAEIVEELWRRIDEGREVDFCGWMLAMVEMGRPVLLG</sequence>
<evidence type="ECO:0000259" key="4">
    <source>
        <dbReference type="PROSITE" id="PS50048"/>
    </source>
</evidence>
<evidence type="ECO:0000313" key="6">
    <source>
        <dbReference type="Proteomes" id="UP001182556"/>
    </source>
</evidence>
<dbReference type="Pfam" id="PF00172">
    <property type="entry name" value="Zn_clus"/>
    <property type="match status" value="1"/>
</dbReference>
<dbReference type="SMART" id="SM00066">
    <property type="entry name" value="GAL4"/>
    <property type="match status" value="1"/>
</dbReference>
<dbReference type="CDD" id="cd00067">
    <property type="entry name" value="GAL4"/>
    <property type="match status" value="1"/>
</dbReference>
<comment type="caution">
    <text evidence="5">The sequence shown here is derived from an EMBL/GenBank/DDBJ whole genome shotgun (WGS) entry which is preliminary data.</text>
</comment>
<dbReference type="InterPro" id="IPR036864">
    <property type="entry name" value="Zn2-C6_fun-type_DNA-bd_sf"/>
</dbReference>
<dbReference type="GO" id="GO:0000981">
    <property type="term" value="F:DNA-binding transcription factor activity, RNA polymerase II-specific"/>
    <property type="evidence" value="ECO:0007669"/>
    <property type="project" value="InterPro"/>
</dbReference>
<keyword evidence="2" id="KW-0539">Nucleus</keyword>
<keyword evidence="6" id="KW-1185">Reference proteome</keyword>
<dbReference type="PROSITE" id="PS50048">
    <property type="entry name" value="ZN2_CY6_FUNGAL_2"/>
    <property type="match status" value="1"/>
</dbReference>
<evidence type="ECO:0000256" key="1">
    <source>
        <dbReference type="ARBA" id="ARBA00004123"/>
    </source>
</evidence>
<evidence type="ECO:0000256" key="2">
    <source>
        <dbReference type="ARBA" id="ARBA00023242"/>
    </source>
</evidence>
<dbReference type="PANTHER" id="PTHR37534">
    <property type="entry name" value="TRANSCRIPTIONAL ACTIVATOR PROTEIN UGA3"/>
    <property type="match status" value="1"/>
</dbReference>
<feature type="compositionally biased region" description="Basic residues" evidence="3">
    <location>
        <begin position="22"/>
        <end position="35"/>
    </location>
</feature>
<dbReference type="Gene3D" id="4.10.240.10">
    <property type="entry name" value="Zn(2)-C6 fungal-type DNA-binding domain"/>
    <property type="match status" value="1"/>
</dbReference>
<evidence type="ECO:0000313" key="5">
    <source>
        <dbReference type="EMBL" id="KAK1925231.1"/>
    </source>
</evidence>
<dbReference type="PRINTS" id="PR00755">
    <property type="entry name" value="AFLATOXINBRP"/>
</dbReference>
<feature type="compositionally biased region" description="Low complexity" evidence="3">
    <location>
        <begin position="92"/>
        <end position="102"/>
    </location>
</feature>
<feature type="compositionally biased region" description="Low complexity" evidence="3">
    <location>
        <begin position="1"/>
        <end position="13"/>
    </location>
</feature>
<dbReference type="GO" id="GO:0008270">
    <property type="term" value="F:zinc ion binding"/>
    <property type="evidence" value="ECO:0007669"/>
    <property type="project" value="InterPro"/>
</dbReference>
<name>A0AAD9FS50_PAPLA</name>
<dbReference type="InterPro" id="IPR001138">
    <property type="entry name" value="Zn2Cys6_DnaBD"/>
</dbReference>
<feature type="domain" description="Zn(2)-C6 fungal-type" evidence="4">
    <location>
        <begin position="36"/>
        <end position="66"/>
    </location>
</feature>
<feature type="region of interest" description="Disordered" evidence="3">
    <location>
        <begin position="83"/>
        <end position="106"/>
    </location>
</feature>
<dbReference type="Pfam" id="PF11951">
    <property type="entry name" value="Fungal_trans_2"/>
    <property type="match status" value="1"/>
</dbReference>
<feature type="region of interest" description="Disordered" evidence="3">
    <location>
        <begin position="1"/>
        <end position="36"/>
    </location>
</feature>
<dbReference type="Proteomes" id="UP001182556">
    <property type="component" value="Unassembled WGS sequence"/>
</dbReference>
<organism evidence="5 6">
    <name type="scientific">Papiliotrema laurentii</name>
    <name type="common">Cryptococcus laurentii</name>
    <dbReference type="NCBI Taxonomy" id="5418"/>
    <lineage>
        <taxon>Eukaryota</taxon>
        <taxon>Fungi</taxon>
        <taxon>Dikarya</taxon>
        <taxon>Basidiomycota</taxon>
        <taxon>Agaricomycotina</taxon>
        <taxon>Tremellomycetes</taxon>
        <taxon>Tremellales</taxon>
        <taxon>Rhynchogastremaceae</taxon>
        <taxon>Papiliotrema</taxon>
    </lineage>
</organism>
<dbReference type="InterPro" id="IPR021858">
    <property type="entry name" value="Fun_TF"/>
</dbReference>
<dbReference type="GO" id="GO:0005634">
    <property type="term" value="C:nucleus"/>
    <property type="evidence" value="ECO:0007669"/>
    <property type="project" value="UniProtKB-SubCell"/>
</dbReference>
<evidence type="ECO:0000256" key="3">
    <source>
        <dbReference type="SAM" id="MobiDB-lite"/>
    </source>
</evidence>
<dbReference type="PANTHER" id="PTHR37534:SF20">
    <property type="entry name" value="PRO1A C6 ZINK-FINGER PROTEIN"/>
    <property type="match status" value="1"/>
</dbReference>
<accession>A0AAD9FS50</accession>
<reference evidence="5" key="1">
    <citation type="submission" date="2023-02" db="EMBL/GenBank/DDBJ databases">
        <title>Identification and recombinant expression of a fungal hydrolase from Papiliotrema laurentii that hydrolyzes apple cutin and clears colloidal polyester polyurethane.</title>
        <authorList>
            <consortium name="DOE Joint Genome Institute"/>
            <person name="Roman V.A."/>
            <person name="Bojanowski C."/>
            <person name="Crable B.R."/>
            <person name="Wagner D.N."/>
            <person name="Hung C.S."/>
            <person name="Nadeau L.J."/>
            <person name="Schratz L."/>
            <person name="Haridas S."/>
            <person name="Pangilinan J."/>
            <person name="Lipzen A."/>
            <person name="Na H."/>
            <person name="Yan M."/>
            <person name="Ng V."/>
            <person name="Grigoriev I.V."/>
            <person name="Spatafora J.W."/>
            <person name="Barlow D."/>
            <person name="Biffinger J."/>
            <person name="Kelley-Loughnane N."/>
            <person name="Varaljay V.A."/>
            <person name="Crookes-Goodson W.J."/>
        </authorList>
    </citation>
    <scope>NUCLEOTIDE SEQUENCE</scope>
    <source>
        <strain evidence="5">5307AH</strain>
    </source>
</reference>
<comment type="subcellular location">
    <subcellularLocation>
        <location evidence="1">Nucleus</location>
    </subcellularLocation>
</comment>
<proteinExistence type="predicted"/>
<dbReference type="AlphaFoldDB" id="A0AAD9FS50"/>